<reference evidence="1 2" key="1">
    <citation type="journal article" date="2015" name="MBio">
        <title>Genome sequence of the Drosophila melanogaster male-killing Spiroplasma strain MSRO endosymbiont.</title>
        <authorList>
            <person name="Paredes J.C."/>
            <person name="Herren J.K."/>
            <person name="Schupfer F."/>
            <person name="Marin R."/>
            <person name="Claverol S."/>
            <person name="Kuo C.H."/>
            <person name="Lemaitre B."/>
            <person name="Beven L."/>
        </authorList>
    </citation>
    <scope>NUCLEOTIDE SEQUENCE [LARGE SCALE GENOMIC DNA]</scope>
    <source>
        <strain evidence="1 2">MSRO</strain>
    </source>
</reference>
<evidence type="ECO:0000313" key="2">
    <source>
        <dbReference type="Proteomes" id="UP000031565"/>
    </source>
</evidence>
<comment type="caution">
    <text evidence="1">The sequence shown here is derived from an EMBL/GenBank/DDBJ whole genome shotgun (WGS) entry which is preliminary data.</text>
</comment>
<keyword evidence="2" id="KW-1185">Reference proteome</keyword>
<dbReference type="OrthoDB" id="389104at2"/>
<name>A0A2P6FC66_9MOLU</name>
<dbReference type="EMBL" id="JTLV02000001">
    <property type="protein sequence ID" value="PQM31041.1"/>
    <property type="molecule type" value="Genomic_DNA"/>
</dbReference>
<gene>
    <name evidence="1" type="ORF">SMSRO_SF008390</name>
</gene>
<accession>A0A2P6FC66</accession>
<evidence type="ECO:0000313" key="1">
    <source>
        <dbReference type="EMBL" id="PQM31041.1"/>
    </source>
</evidence>
<organism evidence="1 2">
    <name type="scientific">Spiroplasma poulsonii</name>
    <dbReference type="NCBI Taxonomy" id="2138"/>
    <lineage>
        <taxon>Bacteria</taxon>
        <taxon>Bacillati</taxon>
        <taxon>Mycoplasmatota</taxon>
        <taxon>Mollicutes</taxon>
        <taxon>Entomoplasmatales</taxon>
        <taxon>Spiroplasmataceae</taxon>
        <taxon>Spiroplasma</taxon>
    </lineage>
</organism>
<dbReference type="RefSeq" id="WP_040093185.1">
    <property type="nucleotide sequence ID" value="NZ_CM020866.1"/>
</dbReference>
<proteinExistence type="predicted"/>
<dbReference type="AlphaFoldDB" id="A0A2P6FC66"/>
<dbReference type="Proteomes" id="UP000031565">
    <property type="component" value="Unassembled WGS sequence"/>
</dbReference>
<sequence length="195" mass="22943">MKATLPTADLIRKYFDEVVTSSGIDPKKRPDVALQWAQEKELWAQEADAEIQQQLLQVLKVNQNVQTQQLHHQQELILRDLQQARLIELRKREEYLATLAKPVKLPKVNKKMLNSDVETKHSFPKSFFKKYNKIGPSYEEDNYGTILMREIGQALANEYEIYHPVQIEKPIKQVVAMKKPKKYRLIYKKGPKSRW</sequence>
<dbReference type="STRING" id="2138.SMSRO_v1c08060"/>
<protein>
    <submittedName>
        <fullName evidence="1">Uncharacterized protein</fullName>
    </submittedName>
</protein>